<dbReference type="Pfam" id="PF00309">
    <property type="entry name" value="Sigma54_AID"/>
    <property type="match status" value="1"/>
</dbReference>
<dbReference type="InterPro" id="IPR007634">
    <property type="entry name" value="RNA_pol_sigma_54_DNA-bd"/>
</dbReference>
<keyword evidence="5" id="KW-0805">Transcription regulation</keyword>
<feature type="region of interest" description="Disordered" evidence="9">
    <location>
        <begin position="58"/>
        <end position="122"/>
    </location>
</feature>
<evidence type="ECO:0000256" key="8">
    <source>
        <dbReference type="ARBA" id="ARBA00023163"/>
    </source>
</evidence>
<evidence type="ECO:0000256" key="7">
    <source>
        <dbReference type="ARBA" id="ARBA00023125"/>
    </source>
</evidence>
<feature type="domain" description="RNA polymerase sigma factor 54 core-binding" evidence="11">
    <location>
        <begin position="118"/>
        <end position="314"/>
    </location>
</feature>
<name>A0ABW5P990_9BACL</name>
<dbReference type="EMBL" id="JBHUME010000002">
    <property type="protein sequence ID" value="MFD2611461.1"/>
    <property type="molecule type" value="Genomic_DNA"/>
</dbReference>
<dbReference type="PROSITE" id="PS00718">
    <property type="entry name" value="SIGMA54_2"/>
    <property type="match status" value="1"/>
</dbReference>
<dbReference type="PIRSF" id="PIRSF000774">
    <property type="entry name" value="RpoN"/>
    <property type="match status" value="1"/>
</dbReference>
<evidence type="ECO:0000313" key="13">
    <source>
        <dbReference type="Proteomes" id="UP001597541"/>
    </source>
</evidence>
<evidence type="ECO:0000256" key="1">
    <source>
        <dbReference type="ARBA" id="ARBA00008798"/>
    </source>
</evidence>
<evidence type="ECO:0000256" key="6">
    <source>
        <dbReference type="ARBA" id="ARBA00023082"/>
    </source>
</evidence>
<dbReference type="PROSITE" id="PS00717">
    <property type="entry name" value="SIGMA54_1"/>
    <property type="match status" value="1"/>
</dbReference>
<dbReference type="InterPro" id="IPR038709">
    <property type="entry name" value="RpoN_core-bd_sf"/>
</dbReference>
<dbReference type="RefSeq" id="WP_377600090.1">
    <property type="nucleotide sequence ID" value="NZ_JBHUME010000002.1"/>
</dbReference>
<evidence type="ECO:0000313" key="12">
    <source>
        <dbReference type="EMBL" id="MFD2611461.1"/>
    </source>
</evidence>
<evidence type="ECO:0000256" key="3">
    <source>
        <dbReference type="ARBA" id="ARBA00022679"/>
    </source>
</evidence>
<keyword evidence="4" id="KW-0548">Nucleotidyltransferase</keyword>
<dbReference type="Gene3D" id="1.10.10.1330">
    <property type="entry name" value="RNA polymerase sigma-54 factor, core-binding domain"/>
    <property type="match status" value="1"/>
</dbReference>
<keyword evidence="13" id="KW-1185">Reference proteome</keyword>
<keyword evidence="8" id="KW-0804">Transcription</keyword>
<evidence type="ECO:0000259" key="10">
    <source>
        <dbReference type="Pfam" id="PF04552"/>
    </source>
</evidence>
<evidence type="ECO:0000256" key="4">
    <source>
        <dbReference type="ARBA" id="ARBA00022695"/>
    </source>
</evidence>
<keyword evidence="3" id="KW-0808">Transferase</keyword>
<feature type="domain" description="RNA polymerase sigma factor 54 DNA-binding" evidence="10">
    <location>
        <begin position="328"/>
        <end position="485"/>
    </location>
</feature>
<dbReference type="InterPro" id="IPR007046">
    <property type="entry name" value="RNA_pol_sigma_54_core-bd"/>
</dbReference>
<evidence type="ECO:0000256" key="5">
    <source>
        <dbReference type="ARBA" id="ARBA00023015"/>
    </source>
</evidence>
<dbReference type="PROSITE" id="PS50044">
    <property type="entry name" value="SIGMA54_3"/>
    <property type="match status" value="1"/>
</dbReference>
<dbReference type="PRINTS" id="PR00045">
    <property type="entry name" value="SIGMA54FCT"/>
</dbReference>
<dbReference type="Pfam" id="PF04552">
    <property type="entry name" value="Sigma54_DBD"/>
    <property type="match status" value="1"/>
</dbReference>
<keyword evidence="7" id="KW-0238">DNA-binding</keyword>
<gene>
    <name evidence="12" type="primary">rpoN</name>
    <name evidence="12" type="ORF">ACFSUF_03380</name>
</gene>
<accession>A0ABW5P990</accession>
<proteinExistence type="inferred from homology"/>
<keyword evidence="6" id="KW-0731">Sigma factor</keyword>
<comment type="similarity">
    <text evidence="1">Belongs to the sigma-54 factor family.</text>
</comment>
<protein>
    <submittedName>
        <fullName evidence="12">RNA polymerase factor sigma-54</fullName>
    </submittedName>
</protein>
<dbReference type="NCBIfam" id="TIGR02395">
    <property type="entry name" value="rpoN_sigma"/>
    <property type="match status" value="1"/>
</dbReference>
<dbReference type="Proteomes" id="UP001597541">
    <property type="component" value="Unassembled WGS sequence"/>
</dbReference>
<keyword evidence="2" id="KW-0240">DNA-directed RNA polymerase</keyword>
<evidence type="ECO:0000259" key="11">
    <source>
        <dbReference type="Pfam" id="PF04963"/>
    </source>
</evidence>
<dbReference type="PANTHER" id="PTHR32248">
    <property type="entry name" value="RNA POLYMERASE SIGMA-54 FACTOR"/>
    <property type="match status" value="1"/>
</dbReference>
<comment type="caution">
    <text evidence="12">The sequence shown here is derived from an EMBL/GenBank/DDBJ whole genome shotgun (WGS) entry which is preliminary data.</text>
</comment>
<dbReference type="Pfam" id="PF04963">
    <property type="entry name" value="Sigma54_CBD"/>
    <property type="match status" value="1"/>
</dbReference>
<evidence type="ECO:0000256" key="2">
    <source>
        <dbReference type="ARBA" id="ARBA00022478"/>
    </source>
</evidence>
<evidence type="ECO:0000256" key="9">
    <source>
        <dbReference type="SAM" id="MobiDB-lite"/>
    </source>
</evidence>
<reference evidence="13" key="1">
    <citation type="journal article" date="2019" name="Int. J. Syst. Evol. Microbiol.">
        <title>The Global Catalogue of Microorganisms (GCM) 10K type strain sequencing project: providing services to taxonomists for standard genome sequencing and annotation.</title>
        <authorList>
            <consortium name="The Broad Institute Genomics Platform"/>
            <consortium name="The Broad Institute Genome Sequencing Center for Infectious Disease"/>
            <person name="Wu L."/>
            <person name="Ma J."/>
        </authorList>
    </citation>
    <scope>NUCLEOTIDE SEQUENCE [LARGE SCALE GENOMIC DNA]</scope>
    <source>
        <strain evidence="13">KCTC 3950</strain>
    </source>
</reference>
<dbReference type="PANTHER" id="PTHR32248:SF4">
    <property type="entry name" value="RNA POLYMERASE SIGMA-54 FACTOR"/>
    <property type="match status" value="1"/>
</dbReference>
<dbReference type="InterPro" id="IPR000394">
    <property type="entry name" value="RNA_pol_sigma_54"/>
</dbReference>
<sequence length="487" mass="52668">MVTGVALHLEQGMRLALTPEMHQSIYMLQLSHQELSSYLYEQAESNPLLEIGEVPAAGSGSLTERHRSRAGQNVREVRQQAGEAGAGSFRPSGGKPGREPRAAARGGGASSDPLSSVSGRGETLEESLLSQLRIAGIPDSLYGAAAFLAGSLNESGYLAEPLDALSAQLGCPLTVTEAALRRLQEMEPAGVGARDLRECLLLQIARDPGAPAAAWTLADRHLPELAQGRYERIAAAMGVTPEAVRAAAGYIRGLDPRPGAALGQVRSEYVIPDARVELDPAGEAGGSVSSGGTRRFTVRLLRGLVPQIKISETYNKLPERMSCQPTAAYIRDMSRSASMLLHNLEHREQTLYRVIEAVFSHQEGFLTDGPAGLKPLNLKQIAEQLGFHESTVSRAAQHKYVETPWGVHPLKFFFSTGIQTAEGSAASNVTVKARIRKLIDKENKGKPLSDQMLCDLLDREGIRLSRRTVAKYREEMKILPSVLRKSV</sequence>
<dbReference type="Gene3D" id="1.10.10.60">
    <property type="entry name" value="Homeodomain-like"/>
    <property type="match status" value="1"/>
</dbReference>
<organism evidence="12 13">
    <name type="scientific">Paenibacillus gansuensis</name>
    <dbReference type="NCBI Taxonomy" id="306542"/>
    <lineage>
        <taxon>Bacteria</taxon>
        <taxon>Bacillati</taxon>
        <taxon>Bacillota</taxon>
        <taxon>Bacilli</taxon>
        <taxon>Bacillales</taxon>
        <taxon>Paenibacillaceae</taxon>
        <taxon>Paenibacillus</taxon>
    </lineage>
</organism>